<dbReference type="Proteomes" id="UP000295689">
    <property type="component" value="Unassembled WGS sequence"/>
</dbReference>
<dbReference type="Pfam" id="PF14602">
    <property type="entry name" value="Hexapep_2"/>
    <property type="match status" value="1"/>
</dbReference>
<dbReference type="InterPro" id="IPR001451">
    <property type="entry name" value="Hexapep"/>
</dbReference>
<evidence type="ECO:0000313" key="4">
    <source>
        <dbReference type="EMBL" id="TCN21121.1"/>
    </source>
</evidence>
<dbReference type="InterPro" id="IPR018357">
    <property type="entry name" value="Hexapep_transf_CS"/>
</dbReference>
<name>A0A4R2B3G6_9BACI</name>
<comment type="caution">
    <text evidence="4">The sequence shown here is derived from an EMBL/GenBank/DDBJ whole genome shotgun (WGS) entry which is preliminary data.</text>
</comment>
<gene>
    <name evidence="4" type="ORF">EV146_11345</name>
</gene>
<comment type="similarity">
    <text evidence="1">Belongs to the transferase hexapeptide repeat family.</text>
</comment>
<dbReference type="InterPro" id="IPR011004">
    <property type="entry name" value="Trimer_LpxA-like_sf"/>
</dbReference>
<evidence type="ECO:0000256" key="2">
    <source>
        <dbReference type="ARBA" id="ARBA00022679"/>
    </source>
</evidence>
<dbReference type="AlphaFoldDB" id="A0A4R2B3G6"/>
<dbReference type="RefSeq" id="WP_132010774.1">
    <property type="nucleotide sequence ID" value="NZ_JABUHM010000010.1"/>
</dbReference>
<evidence type="ECO:0000256" key="3">
    <source>
        <dbReference type="ARBA" id="ARBA00022737"/>
    </source>
</evidence>
<reference evidence="4 5" key="1">
    <citation type="journal article" date="2015" name="Stand. Genomic Sci.">
        <title>Genomic Encyclopedia of Bacterial and Archaeal Type Strains, Phase III: the genomes of soil and plant-associated and newly described type strains.</title>
        <authorList>
            <person name="Whitman W.B."/>
            <person name="Woyke T."/>
            <person name="Klenk H.P."/>
            <person name="Zhou Y."/>
            <person name="Lilburn T.G."/>
            <person name="Beck B.J."/>
            <person name="De Vos P."/>
            <person name="Vandamme P."/>
            <person name="Eisen J.A."/>
            <person name="Garrity G."/>
            <person name="Hugenholtz P."/>
            <person name="Kyrpides N.C."/>
        </authorList>
    </citation>
    <scope>NUCLEOTIDE SEQUENCE [LARGE SCALE GENOMIC DNA]</scope>
    <source>
        <strain evidence="4 5">CV53</strain>
    </source>
</reference>
<dbReference type="EMBL" id="SLVV01000013">
    <property type="protein sequence ID" value="TCN21121.1"/>
    <property type="molecule type" value="Genomic_DNA"/>
</dbReference>
<accession>A0A4R2B3G6</accession>
<sequence>MEIHDFLAHLNRGETVEGGSEIHQMMHTVSQEALKMIAQINGSYHPPEEIRKLFSDLIGSPVDETFALFPPFYTDCGKNIKVGKHVFINSGCRFQDQGGITIGDGALIGHNVVLATLNHDINPNKRSTMHPAPIVIGNNVWIGANATVVPGVTIGDGAIVAAGAVVTKDVPPNVIVGGVPAKTLKKIENSTE</sequence>
<dbReference type="SUPFAM" id="SSF51161">
    <property type="entry name" value="Trimeric LpxA-like enzymes"/>
    <property type="match status" value="1"/>
</dbReference>
<dbReference type="PANTHER" id="PTHR23416:SF23">
    <property type="entry name" value="ACETYLTRANSFERASE C18B11.09C-RELATED"/>
    <property type="match status" value="1"/>
</dbReference>
<organism evidence="4 5">
    <name type="scientific">Mesobacillus foraminis</name>
    <dbReference type="NCBI Taxonomy" id="279826"/>
    <lineage>
        <taxon>Bacteria</taxon>
        <taxon>Bacillati</taxon>
        <taxon>Bacillota</taxon>
        <taxon>Bacilli</taxon>
        <taxon>Bacillales</taxon>
        <taxon>Bacillaceae</taxon>
        <taxon>Mesobacillus</taxon>
    </lineage>
</organism>
<keyword evidence="5" id="KW-1185">Reference proteome</keyword>
<dbReference type="Gene3D" id="2.160.10.10">
    <property type="entry name" value="Hexapeptide repeat proteins"/>
    <property type="match status" value="1"/>
</dbReference>
<protein>
    <submittedName>
        <fullName evidence="4">Acetyltransferase-like isoleucine patch superfamily enzyme</fullName>
    </submittedName>
</protein>
<dbReference type="Pfam" id="PF00132">
    <property type="entry name" value="Hexapep"/>
    <property type="match status" value="1"/>
</dbReference>
<evidence type="ECO:0000313" key="5">
    <source>
        <dbReference type="Proteomes" id="UP000295689"/>
    </source>
</evidence>
<dbReference type="PROSITE" id="PS00101">
    <property type="entry name" value="HEXAPEP_TRANSFERASES"/>
    <property type="match status" value="1"/>
</dbReference>
<proteinExistence type="inferred from homology"/>
<dbReference type="GO" id="GO:0008374">
    <property type="term" value="F:O-acyltransferase activity"/>
    <property type="evidence" value="ECO:0007669"/>
    <property type="project" value="TreeGrafter"/>
</dbReference>
<evidence type="ECO:0000256" key="1">
    <source>
        <dbReference type="ARBA" id="ARBA00007274"/>
    </source>
</evidence>
<dbReference type="PANTHER" id="PTHR23416">
    <property type="entry name" value="SIALIC ACID SYNTHASE-RELATED"/>
    <property type="match status" value="1"/>
</dbReference>
<keyword evidence="3" id="KW-0677">Repeat</keyword>
<dbReference type="InterPro" id="IPR051159">
    <property type="entry name" value="Hexapeptide_acetyltransf"/>
</dbReference>
<keyword evidence="2 4" id="KW-0808">Transferase</keyword>